<keyword evidence="1" id="KW-0472">Membrane</keyword>
<comment type="caution">
    <text evidence="2">The sequence shown here is derived from an EMBL/GenBank/DDBJ whole genome shotgun (WGS) entry which is preliminary data.</text>
</comment>
<keyword evidence="1" id="KW-1133">Transmembrane helix</keyword>
<proteinExistence type="predicted"/>
<keyword evidence="1" id="KW-0812">Transmembrane</keyword>
<accession>A0A8J6PF68</accession>
<evidence type="ECO:0000313" key="3">
    <source>
        <dbReference type="Proteomes" id="UP000652681"/>
    </source>
</evidence>
<protein>
    <submittedName>
        <fullName evidence="2">Uncharacterized protein</fullName>
    </submittedName>
</protein>
<evidence type="ECO:0000313" key="2">
    <source>
        <dbReference type="EMBL" id="MBC9813363.1"/>
    </source>
</evidence>
<dbReference type="EMBL" id="JACVEL010000009">
    <property type="protein sequence ID" value="MBC9813363.1"/>
    <property type="molecule type" value="Genomic_DNA"/>
</dbReference>
<feature type="transmembrane region" description="Helical" evidence="1">
    <location>
        <begin position="61"/>
        <end position="86"/>
    </location>
</feature>
<feature type="transmembrane region" description="Helical" evidence="1">
    <location>
        <begin position="30"/>
        <end position="49"/>
    </location>
</feature>
<reference evidence="2" key="1">
    <citation type="submission" date="2020-09" db="EMBL/GenBank/DDBJ databases">
        <title>Taishania pollutisoli gen. nov., sp. nov., Isolated from Tetrabromobisphenol A-Contaminated Soil.</title>
        <authorList>
            <person name="Chen Q."/>
        </authorList>
    </citation>
    <scope>NUCLEOTIDE SEQUENCE</scope>
    <source>
        <strain evidence="2">CZZ-1</strain>
    </source>
</reference>
<dbReference type="AlphaFoldDB" id="A0A8J6PF68"/>
<gene>
    <name evidence="2" type="ORF">H9Y05_12870</name>
</gene>
<dbReference type="Proteomes" id="UP000652681">
    <property type="component" value="Unassembled WGS sequence"/>
</dbReference>
<organism evidence="2 3">
    <name type="scientific">Taishania pollutisoli</name>
    <dbReference type="NCBI Taxonomy" id="2766479"/>
    <lineage>
        <taxon>Bacteria</taxon>
        <taxon>Pseudomonadati</taxon>
        <taxon>Bacteroidota</taxon>
        <taxon>Flavobacteriia</taxon>
        <taxon>Flavobacteriales</taxon>
        <taxon>Crocinitomicaceae</taxon>
        <taxon>Taishania</taxon>
    </lineage>
</organism>
<evidence type="ECO:0000256" key="1">
    <source>
        <dbReference type="SAM" id="Phobius"/>
    </source>
</evidence>
<name>A0A8J6PF68_9FLAO</name>
<keyword evidence="3" id="KW-1185">Reference proteome</keyword>
<sequence>MLDIVFNFSSPYSFGFSGNSSCVSTGQVTVLNFSFTLAITKLLLFYVLFQRGNTGSQIRVLLLAFLKIPGINEVWMGVVYLATVYIGKTNYVAIPKYYWNKELRENLYVALVLFMDEHEPIFYLIPSIVWSTPDELFTDSDDYSRNKPSWGINISKNTIPILAEKYWFNNIMLNRKS</sequence>